<proteinExistence type="predicted"/>
<accession>A0A379CBN4</accession>
<sequence>MNGYRLTQCEDDHFTRRTRPNPNDEDKKNEKINRSLGAT</sequence>
<reference evidence="2 3" key="1">
    <citation type="submission" date="2018-06" db="EMBL/GenBank/DDBJ databases">
        <authorList>
            <consortium name="Pathogen Informatics"/>
            <person name="Doyle S."/>
        </authorList>
    </citation>
    <scope>NUCLEOTIDE SEQUENCE [LARGE SCALE GENOMIC DNA]</scope>
    <source>
        <strain evidence="2 3">NCTC12872</strain>
    </source>
</reference>
<evidence type="ECO:0000256" key="1">
    <source>
        <dbReference type="SAM" id="MobiDB-lite"/>
    </source>
</evidence>
<dbReference type="Proteomes" id="UP000255417">
    <property type="component" value="Unassembled WGS sequence"/>
</dbReference>
<dbReference type="EMBL" id="UGTA01000001">
    <property type="protein sequence ID" value="SUB59087.1"/>
    <property type="molecule type" value="Genomic_DNA"/>
</dbReference>
<evidence type="ECO:0000313" key="3">
    <source>
        <dbReference type="Proteomes" id="UP000255417"/>
    </source>
</evidence>
<evidence type="ECO:0000313" key="2">
    <source>
        <dbReference type="EMBL" id="SUB59087.1"/>
    </source>
</evidence>
<feature type="region of interest" description="Disordered" evidence="1">
    <location>
        <begin position="1"/>
        <end position="39"/>
    </location>
</feature>
<keyword evidence="3" id="KW-1185">Reference proteome</keyword>
<gene>
    <name evidence="2" type="ORF">NCTC12872_01062</name>
</gene>
<name>A0A379CBN4_9PAST</name>
<protein>
    <submittedName>
        <fullName evidence="2">Uncharacterized protein</fullName>
    </submittedName>
</protein>
<organism evidence="2 3">
    <name type="scientific">Phocoenobacter uteri</name>
    <dbReference type="NCBI Taxonomy" id="146806"/>
    <lineage>
        <taxon>Bacteria</taxon>
        <taxon>Pseudomonadati</taxon>
        <taxon>Pseudomonadota</taxon>
        <taxon>Gammaproteobacteria</taxon>
        <taxon>Pasteurellales</taxon>
        <taxon>Pasteurellaceae</taxon>
        <taxon>Phocoenobacter</taxon>
    </lineage>
</organism>
<dbReference type="AlphaFoldDB" id="A0A379CBN4"/>
<feature type="compositionally biased region" description="Basic and acidic residues" evidence="1">
    <location>
        <begin position="22"/>
        <end position="33"/>
    </location>
</feature>